<proteinExistence type="predicted"/>
<keyword evidence="2" id="KW-1185">Reference proteome</keyword>
<name>A0ABQ6XEK1_PEDPE</name>
<gene>
    <name evidence="1" type="ORF">GBO79_09650</name>
</gene>
<dbReference type="RefSeq" id="WP_159276776.1">
    <property type="nucleotide sequence ID" value="NZ_JADOGB010000002.1"/>
</dbReference>
<organism evidence="1 2">
    <name type="scientific">Pediococcus pentosaceus</name>
    <dbReference type="NCBI Taxonomy" id="1255"/>
    <lineage>
        <taxon>Bacteria</taxon>
        <taxon>Bacillati</taxon>
        <taxon>Bacillota</taxon>
        <taxon>Bacilli</taxon>
        <taxon>Lactobacillales</taxon>
        <taxon>Lactobacillaceae</taxon>
        <taxon>Pediococcus</taxon>
    </lineage>
</organism>
<dbReference type="EMBL" id="WENB01000008">
    <property type="protein sequence ID" value="KAF0412252.1"/>
    <property type="molecule type" value="Genomic_DNA"/>
</dbReference>
<accession>A0ABQ6XEK1</accession>
<reference evidence="2" key="1">
    <citation type="submission" date="2020-03" db="EMBL/GenBank/DDBJ databases">
        <title>SpeciesPrimer: A bioinformatics pipeline dedicated to the design of qPCR primers for the quantification of bacterial species.</title>
        <authorList>
            <person name="Dreier M."/>
            <person name="Berthoud H."/>
            <person name="Shani N."/>
            <person name="Wechsler D."/>
            <person name="Junier P."/>
        </authorList>
    </citation>
    <scope>NUCLEOTIDE SEQUENCE [LARGE SCALE GENOMIC DNA]</scope>
    <source>
        <strain evidence="2">FAM13073</strain>
    </source>
</reference>
<sequence length="71" mass="8097">MTEFENVRDALKEAIEIADAKGIKTKVGKNEYHPATVEEVQDLMQERLYNIADLLGMSDLYLEGENDEVHD</sequence>
<dbReference type="Proteomes" id="UP000472573">
    <property type="component" value="Unassembled WGS sequence"/>
</dbReference>
<protein>
    <submittedName>
        <fullName evidence="1">Uncharacterized protein</fullName>
    </submittedName>
</protein>
<comment type="caution">
    <text evidence="1">The sequence shown here is derived from an EMBL/GenBank/DDBJ whole genome shotgun (WGS) entry which is preliminary data.</text>
</comment>
<evidence type="ECO:0000313" key="1">
    <source>
        <dbReference type="EMBL" id="KAF0412252.1"/>
    </source>
</evidence>
<evidence type="ECO:0000313" key="2">
    <source>
        <dbReference type="Proteomes" id="UP000472573"/>
    </source>
</evidence>